<dbReference type="EMBL" id="UYSU01038200">
    <property type="protein sequence ID" value="VDL99967.1"/>
    <property type="molecule type" value="Genomic_DNA"/>
</dbReference>
<name>A0A183TAT4_SCHSO</name>
<protein>
    <submittedName>
        <fullName evidence="2 4">Uncharacterized protein</fullName>
    </submittedName>
</protein>
<proteinExistence type="predicted"/>
<dbReference type="OrthoDB" id="6254850at2759"/>
<evidence type="ECO:0000313" key="4">
    <source>
        <dbReference type="WBParaSite" id="SSLN_0001409701-mRNA-1"/>
    </source>
</evidence>
<organism evidence="4">
    <name type="scientific">Schistocephalus solidus</name>
    <name type="common">Tapeworm</name>
    <dbReference type="NCBI Taxonomy" id="70667"/>
    <lineage>
        <taxon>Eukaryota</taxon>
        <taxon>Metazoa</taxon>
        <taxon>Spiralia</taxon>
        <taxon>Lophotrochozoa</taxon>
        <taxon>Platyhelminthes</taxon>
        <taxon>Cestoda</taxon>
        <taxon>Eucestoda</taxon>
        <taxon>Diphyllobothriidea</taxon>
        <taxon>Diphyllobothriidae</taxon>
        <taxon>Schistocephalus</taxon>
    </lineage>
</organism>
<dbReference type="AlphaFoldDB" id="A0A183TAT4"/>
<gene>
    <name evidence="2" type="ORF">SSLN_LOCUS13582</name>
</gene>
<evidence type="ECO:0000313" key="3">
    <source>
        <dbReference type="Proteomes" id="UP000275846"/>
    </source>
</evidence>
<accession>A0A183TAT4</accession>
<dbReference type="WBParaSite" id="SSLN_0001409701-mRNA-1">
    <property type="protein sequence ID" value="SSLN_0001409701-mRNA-1"/>
    <property type="gene ID" value="SSLN_0001409701"/>
</dbReference>
<reference evidence="4" key="1">
    <citation type="submission" date="2016-06" db="UniProtKB">
        <authorList>
            <consortium name="WormBaseParasite"/>
        </authorList>
    </citation>
    <scope>IDENTIFICATION</scope>
</reference>
<reference evidence="2 3" key="2">
    <citation type="submission" date="2018-11" db="EMBL/GenBank/DDBJ databases">
        <authorList>
            <consortium name="Pathogen Informatics"/>
        </authorList>
    </citation>
    <scope>NUCLEOTIDE SEQUENCE [LARGE SCALE GENOMIC DNA]</scope>
    <source>
        <strain evidence="2 3">NST_G2</strain>
    </source>
</reference>
<evidence type="ECO:0000256" key="1">
    <source>
        <dbReference type="SAM" id="MobiDB-lite"/>
    </source>
</evidence>
<dbReference type="Proteomes" id="UP000275846">
    <property type="component" value="Unassembled WGS sequence"/>
</dbReference>
<evidence type="ECO:0000313" key="2">
    <source>
        <dbReference type="EMBL" id="VDL99967.1"/>
    </source>
</evidence>
<sequence>MLFGAKGPLELTGEALTVVERSKTSLVDATLLTHPTPDAPLSDASILGEAAVRQNHPVDSTRPFSKKNPVG</sequence>
<feature type="region of interest" description="Disordered" evidence="1">
    <location>
        <begin position="50"/>
        <end position="71"/>
    </location>
</feature>
<keyword evidence="3" id="KW-1185">Reference proteome</keyword>